<dbReference type="RefSeq" id="WP_083364201.1">
    <property type="nucleotide sequence ID" value="NZ_LT629742.1"/>
</dbReference>
<gene>
    <name evidence="2" type="ORF">SAMN04489834_2348</name>
</gene>
<evidence type="ECO:0000313" key="3">
    <source>
        <dbReference type="Proteomes" id="UP000181956"/>
    </source>
</evidence>
<evidence type="ECO:0008006" key="4">
    <source>
        <dbReference type="Google" id="ProtNLM"/>
    </source>
</evidence>
<feature type="transmembrane region" description="Helical" evidence="1">
    <location>
        <begin position="104"/>
        <end position="123"/>
    </location>
</feature>
<dbReference type="AlphaFoldDB" id="A0A1H1VTV9"/>
<evidence type="ECO:0000313" key="2">
    <source>
        <dbReference type="EMBL" id="SDS87860.1"/>
    </source>
</evidence>
<dbReference type="STRING" id="412690.SAMN04489834_2348"/>
<feature type="transmembrane region" description="Helical" evidence="1">
    <location>
        <begin position="80"/>
        <end position="98"/>
    </location>
</feature>
<reference evidence="3" key="1">
    <citation type="submission" date="2016-10" db="EMBL/GenBank/DDBJ databases">
        <authorList>
            <person name="Varghese N."/>
            <person name="Submissions S."/>
        </authorList>
    </citation>
    <scope>NUCLEOTIDE SEQUENCE [LARGE SCALE GENOMIC DNA]</scope>
    <source>
        <strain evidence="3">DSM 21772</strain>
    </source>
</reference>
<keyword evidence="1" id="KW-1133">Transmembrane helix</keyword>
<sequence length="132" mass="14169">MRAWFTLVGAALAALLAVWALANVLPAGYEVIPRILYAIIVFGGAVGGLGVRKHNEKRNRTADVDSVEHQIAIQARAGSFVDGLVIAAAFGLYLVLTAQFETALLVYGLLCVSIGLFWARYAILRRGINRAA</sequence>
<protein>
    <recommendedName>
        <fullName evidence="4">DUF2178 domain-containing protein</fullName>
    </recommendedName>
</protein>
<keyword evidence="3" id="KW-1185">Reference proteome</keyword>
<dbReference type="OrthoDB" id="5148949at2"/>
<name>A0A1H1VTV9_9MICO</name>
<organism evidence="2 3">
    <name type="scientific">Microterricola viridarii</name>
    <dbReference type="NCBI Taxonomy" id="412690"/>
    <lineage>
        <taxon>Bacteria</taxon>
        <taxon>Bacillati</taxon>
        <taxon>Actinomycetota</taxon>
        <taxon>Actinomycetes</taxon>
        <taxon>Micrococcales</taxon>
        <taxon>Microbacteriaceae</taxon>
        <taxon>Microterricola</taxon>
    </lineage>
</organism>
<keyword evidence="1" id="KW-0472">Membrane</keyword>
<feature type="transmembrane region" description="Helical" evidence="1">
    <location>
        <begin position="32"/>
        <end position="51"/>
    </location>
</feature>
<evidence type="ECO:0000256" key="1">
    <source>
        <dbReference type="SAM" id="Phobius"/>
    </source>
</evidence>
<accession>A0A1H1VTV9</accession>
<dbReference type="Proteomes" id="UP000181956">
    <property type="component" value="Chromosome I"/>
</dbReference>
<keyword evidence="1" id="KW-0812">Transmembrane</keyword>
<proteinExistence type="predicted"/>
<dbReference type="EMBL" id="LT629742">
    <property type="protein sequence ID" value="SDS87860.1"/>
    <property type="molecule type" value="Genomic_DNA"/>
</dbReference>